<dbReference type="AlphaFoldDB" id="A0A8H3IKB6"/>
<protein>
    <submittedName>
        <fullName evidence="1">Uncharacterized protein</fullName>
    </submittedName>
</protein>
<evidence type="ECO:0000313" key="2">
    <source>
        <dbReference type="Proteomes" id="UP000664169"/>
    </source>
</evidence>
<keyword evidence="2" id="KW-1185">Reference proteome</keyword>
<dbReference type="OrthoDB" id="2333384at2759"/>
<proteinExistence type="predicted"/>
<name>A0A8H3IKB6_9LECA</name>
<dbReference type="EMBL" id="CAJPDQ010000017">
    <property type="protein sequence ID" value="CAF9922028.1"/>
    <property type="molecule type" value="Genomic_DNA"/>
</dbReference>
<organism evidence="1 2">
    <name type="scientific">Gomphillus americanus</name>
    <dbReference type="NCBI Taxonomy" id="1940652"/>
    <lineage>
        <taxon>Eukaryota</taxon>
        <taxon>Fungi</taxon>
        <taxon>Dikarya</taxon>
        <taxon>Ascomycota</taxon>
        <taxon>Pezizomycotina</taxon>
        <taxon>Lecanoromycetes</taxon>
        <taxon>OSLEUM clade</taxon>
        <taxon>Ostropomycetidae</taxon>
        <taxon>Ostropales</taxon>
        <taxon>Graphidaceae</taxon>
        <taxon>Gomphilloideae</taxon>
        <taxon>Gomphillus</taxon>
    </lineage>
</organism>
<evidence type="ECO:0000313" key="1">
    <source>
        <dbReference type="EMBL" id="CAF9922028.1"/>
    </source>
</evidence>
<comment type="caution">
    <text evidence="1">The sequence shown here is derived from an EMBL/GenBank/DDBJ whole genome shotgun (WGS) entry which is preliminary data.</text>
</comment>
<sequence length="426" mass="47187">MFVGRNIHIAIDGGRDQTFYPGAVIRGTVTYMISTNDRLQSVALNLRGTEKVLASKNSPFKDPEYIEVFHIHEVLLNTPTWTQGKILKWTFNIALPLLTGPDRSNSAEFYKPGLGDDIFDTSSHALAPTIKQEHSQGTRVEYQMYAVAIYGNRPVSYGALTQASVCDVINTLNYSPDSEIIEESAELAEVPFLLGSGKARRPSLIGTIRRGSRASVGSVGGPGRLIAYVPHQIFLGEDVKISFCLRPGDSSELTTCVMKQATISARLTTHRRTKECPYDPSSTEIKKYKMGSKIEGLMLSEDLTSSHFTTNNLKDLPPTFKSYSIARSCQLIVTATIILGTGKERREEEVEFVADVALVRKIDRAERTRRTEQDLPPSFQPATIPIEEDELPTYDMHRRNTLLGQGSTVESDTAMLPVTTRPVLAQ</sequence>
<gene>
    <name evidence="1" type="ORF">GOMPHAMPRED_002471</name>
</gene>
<dbReference type="Gene3D" id="2.60.40.640">
    <property type="match status" value="1"/>
</dbReference>
<dbReference type="Proteomes" id="UP000664169">
    <property type="component" value="Unassembled WGS sequence"/>
</dbReference>
<dbReference type="InterPro" id="IPR014752">
    <property type="entry name" value="Arrestin-like_C"/>
</dbReference>
<reference evidence="1" key="1">
    <citation type="submission" date="2021-03" db="EMBL/GenBank/DDBJ databases">
        <authorList>
            <person name="Tagirdzhanova G."/>
        </authorList>
    </citation>
    <scope>NUCLEOTIDE SEQUENCE</scope>
</reference>
<accession>A0A8H3IKB6</accession>